<evidence type="ECO:0000256" key="6">
    <source>
        <dbReference type="ARBA" id="ARBA00023136"/>
    </source>
</evidence>
<feature type="transmembrane region" description="Helical" evidence="7">
    <location>
        <begin position="197"/>
        <end position="221"/>
    </location>
</feature>
<proteinExistence type="predicted"/>
<feature type="transmembrane region" description="Helical" evidence="7">
    <location>
        <begin position="39"/>
        <end position="55"/>
    </location>
</feature>
<keyword evidence="2" id="KW-0813">Transport</keyword>
<feature type="transmembrane region" description="Helical" evidence="7">
    <location>
        <begin position="151"/>
        <end position="171"/>
    </location>
</feature>
<dbReference type="Pfam" id="PF01490">
    <property type="entry name" value="Aa_trans"/>
    <property type="match status" value="1"/>
</dbReference>
<feature type="transmembrane region" description="Helical" evidence="7">
    <location>
        <begin position="61"/>
        <end position="82"/>
    </location>
</feature>
<keyword evidence="5 7" id="KW-1133">Transmembrane helix</keyword>
<feature type="transmembrane region" description="Helical" evidence="7">
    <location>
        <begin position="242"/>
        <end position="262"/>
    </location>
</feature>
<organism evidence="9 10">
    <name type="scientific">Trapa natans</name>
    <name type="common">Water chestnut</name>
    <dbReference type="NCBI Taxonomy" id="22666"/>
    <lineage>
        <taxon>Eukaryota</taxon>
        <taxon>Viridiplantae</taxon>
        <taxon>Streptophyta</taxon>
        <taxon>Embryophyta</taxon>
        <taxon>Tracheophyta</taxon>
        <taxon>Spermatophyta</taxon>
        <taxon>Magnoliopsida</taxon>
        <taxon>eudicotyledons</taxon>
        <taxon>Gunneridae</taxon>
        <taxon>Pentapetalae</taxon>
        <taxon>rosids</taxon>
        <taxon>malvids</taxon>
        <taxon>Myrtales</taxon>
        <taxon>Lythraceae</taxon>
        <taxon>Trapa</taxon>
    </lineage>
</organism>
<dbReference type="GO" id="GO:0016020">
    <property type="term" value="C:membrane"/>
    <property type="evidence" value="ECO:0007669"/>
    <property type="project" value="UniProtKB-SubCell"/>
</dbReference>
<dbReference type="InterPro" id="IPR013057">
    <property type="entry name" value="AA_transpt_TM"/>
</dbReference>
<feature type="domain" description="Amino acid transporter transmembrane" evidence="8">
    <location>
        <begin position="6"/>
        <end position="323"/>
    </location>
</feature>
<dbReference type="Proteomes" id="UP001346149">
    <property type="component" value="Unassembled WGS sequence"/>
</dbReference>
<dbReference type="GO" id="GO:0006865">
    <property type="term" value="P:amino acid transport"/>
    <property type="evidence" value="ECO:0007669"/>
    <property type="project" value="UniProtKB-KW"/>
</dbReference>
<dbReference type="AlphaFoldDB" id="A0AAN7LKQ6"/>
<feature type="transmembrane region" description="Helical" evidence="7">
    <location>
        <begin position="299"/>
        <end position="324"/>
    </location>
</feature>
<evidence type="ECO:0000313" key="9">
    <source>
        <dbReference type="EMBL" id="KAK4781942.1"/>
    </source>
</evidence>
<evidence type="ECO:0000256" key="3">
    <source>
        <dbReference type="ARBA" id="ARBA00022692"/>
    </source>
</evidence>
<evidence type="ECO:0000313" key="10">
    <source>
        <dbReference type="Proteomes" id="UP001346149"/>
    </source>
</evidence>
<keyword evidence="6 7" id="KW-0472">Membrane</keyword>
<keyword evidence="3 7" id="KW-0812">Transmembrane</keyword>
<keyword evidence="10" id="KW-1185">Reference proteome</keyword>
<reference evidence="9 10" key="1">
    <citation type="journal article" date="2023" name="Hortic Res">
        <title>Pangenome of water caltrop reveals structural variations and asymmetric subgenome divergence after allopolyploidization.</title>
        <authorList>
            <person name="Zhang X."/>
            <person name="Chen Y."/>
            <person name="Wang L."/>
            <person name="Yuan Y."/>
            <person name="Fang M."/>
            <person name="Shi L."/>
            <person name="Lu R."/>
            <person name="Comes H.P."/>
            <person name="Ma Y."/>
            <person name="Chen Y."/>
            <person name="Huang G."/>
            <person name="Zhou Y."/>
            <person name="Zheng Z."/>
            <person name="Qiu Y."/>
        </authorList>
    </citation>
    <scope>NUCLEOTIDE SEQUENCE [LARGE SCALE GENOMIC DNA]</scope>
    <source>
        <strain evidence="9">F231</strain>
    </source>
</reference>
<comment type="caution">
    <text evidence="9">The sequence shown here is derived from an EMBL/GenBank/DDBJ whole genome shotgun (WGS) entry which is preliminary data.</text>
</comment>
<evidence type="ECO:0000256" key="1">
    <source>
        <dbReference type="ARBA" id="ARBA00004370"/>
    </source>
</evidence>
<feature type="transmembrane region" description="Helical" evidence="7">
    <location>
        <begin position="268"/>
        <end position="287"/>
    </location>
</feature>
<evidence type="ECO:0000259" key="8">
    <source>
        <dbReference type="Pfam" id="PF01490"/>
    </source>
</evidence>
<feature type="transmembrane region" description="Helical" evidence="7">
    <location>
        <begin position="6"/>
        <end position="27"/>
    </location>
</feature>
<dbReference type="EMBL" id="JAXQNO010000016">
    <property type="protein sequence ID" value="KAK4781942.1"/>
    <property type="molecule type" value="Genomic_DNA"/>
</dbReference>
<evidence type="ECO:0000256" key="7">
    <source>
        <dbReference type="SAM" id="Phobius"/>
    </source>
</evidence>
<sequence>MYLSGGTCVVLIMIGGGTMKLFFKIICVDTCNINPLSTVEWYLVFTCCAIITAQLPNLNSMAGVSLVGATTAISYCTIIWVLSISRGRPEGASYEPLNEKSGIARIFRTLNAVGIIAFVFRGHNLVLEIQGTMPSTLQTPSRKAMWGGVKLAYLAIGLCLFPLALGGYWTYGDLIPANQGMLYALCRYHGHGISKVLLGLISLLIVVKSLASFQIYAMPVFDNLEFRYTSKRNKPCPQWLRSALRLFFGCLAFFVSAAFPFLPSLAGLIGGIALPITLAYPCIMWIIMRKPPRYSAMWLINGVLGASGMVLSVLLVAAEIWSIVKIGIPVHFFKPK</sequence>
<comment type="subcellular location">
    <subcellularLocation>
        <location evidence="1">Membrane</location>
    </subcellularLocation>
</comment>
<evidence type="ECO:0000256" key="5">
    <source>
        <dbReference type="ARBA" id="ARBA00022989"/>
    </source>
</evidence>
<name>A0AAN7LKQ6_TRANT</name>
<accession>A0AAN7LKQ6</accession>
<keyword evidence="4" id="KW-0029">Amino-acid transport</keyword>
<protein>
    <recommendedName>
        <fullName evidence="8">Amino acid transporter transmembrane domain-containing protein</fullName>
    </recommendedName>
</protein>
<evidence type="ECO:0000256" key="4">
    <source>
        <dbReference type="ARBA" id="ARBA00022970"/>
    </source>
</evidence>
<gene>
    <name evidence="9" type="ORF">SAY86_016044</name>
</gene>
<evidence type="ECO:0000256" key="2">
    <source>
        <dbReference type="ARBA" id="ARBA00022448"/>
    </source>
</evidence>
<dbReference type="PANTHER" id="PTHR48017">
    <property type="entry name" value="OS05G0424000 PROTEIN-RELATED"/>
    <property type="match status" value="1"/>
</dbReference>